<gene>
    <name evidence="2" type="primary">SUVC15G1270</name>
    <name evidence="2" type="ORF">SUVC_15G1270</name>
</gene>
<feature type="region of interest" description="Disordered" evidence="1">
    <location>
        <begin position="377"/>
        <end position="404"/>
    </location>
</feature>
<evidence type="ECO:0000256" key="1">
    <source>
        <dbReference type="SAM" id="MobiDB-lite"/>
    </source>
</evidence>
<dbReference type="AlphaFoldDB" id="A0AA35J773"/>
<dbReference type="EMBL" id="OX365926">
    <property type="protein sequence ID" value="CAI4051318.1"/>
    <property type="molecule type" value="Genomic_DNA"/>
</dbReference>
<dbReference type="InterPro" id="IPR016024">
    <property type="entry name" value="ARM-type_fold"/>
</dbReference>
<reference evidence="2" key="1">
    <citation type="submission" date="2022-10" db="EMBL/GenBank/DDBJ databases">
        <authorList>
            <person name="Byrne P K."/>
        </authorList>
    </citation>
    <scope>NUCLEOTIDE SEQUENCE</scope>
    <source>
        <strain evidence="2">CBS7001</strain>
    </source>
</reference>
<dbReference type="Proteomes" id="UP001162090">
    <property type="component" value="Chromosome 15"/>
</dbReference>
<protein>
    <submittedName>
        <fullName evidence="2">Uncharacterized protein</fullName>
    </submittedName>
</protein>
<organism evidence="2 3">
    <name type="scientific">Saccharomyces uvarum</name>
    <name type="common">Yeast</name>
    <name type="synonym">Saccharomyces bayanus var. uvarum</name>
    <dbReference type="NCBI Taxonomy" id="230603"/>
    <lineage>
        <taxon>Eukaryota</taxon>
        <taxon>Fungi</taxon>
        <taxon>Dikarya</taxon>
        <taxon>Ascomycota</taxon>
        <taxon>Saccharomycotina</taxon>
        <taxon>Saccharomycetes</taxon>
        <taxon>Saccharomycetales</taxon>
        <taxon>Saccharomycetaceae</taxon>
        <taxon>Saccharomyces</taxon>
    </lineage>
</organism>
<evidence type="ECO:0000313" key="3">
    <source>
        <dbReference type="Proteomes" id="UP001162090"/>
    </source>
</evidence>
<dbReference type="SUPFAM" id="SSF48371">
    <property type="entry name" value="ARM repeat"/>
    <property type="match status" value="1"/>
</dbReference>
<feature type="compositionally biased region" description="Acidic residues" evidence="1">
    <location>
        <begin position="377"/>
        <end position="397"/>
    </location>
</feature>
<proteinExistence type="predicted"/>
<evidence type="ECO:0000313" key="2">
    <source>
        <dbReference type="EMBL" id="CAI4051318.1"/>
    </source>
</evidence>
<accession>A0AA35J773</accession>
<sequence length="665" mass="76603">MSLPISKLIEQYRSTQDNDLKYMLLRQNIEITDIEDEMVPLVKDLLLPILVEEQDMEILNLVAFHVFPGLVLTLIKSNATAAVAQLGWVTSLVWDPILNESMVHEDRSFILIETLRNILQKIENASHLEYRHPLTNSFEFITKFIVEMKRHMREIDEAQLSHSLSEGNMLIYIESLNLLLKFYFFSDATHPSLTVSLSFDILNDIFTIAQDYSATNTNESIDKITEKLLLTSTQLTHPVDLERLCSKINYKTLLVVSRIWYKFGPMINELFTGRLLAALLSPACAEEGYNVEGILEIIHNFYPFFSIRRLKDNKPLLSDSAVGLLRRSLFDILGTLNQSLTTTHNEKVDDYHRVDDDDGFVSDNDPEQQAYLDELISDNDDGDLYEDDADDDEADNENLEKSDETTRDLTQINEILSIFAELHYPQEERFPKLLAELQSKTTIDSSLIGKILSQDAREFLTSGGNVIDLNEILNELKSNKFTRKNDTFYTLTHFLSSQDSSELSVLQLSIEVVDQLLVKNHSDNITRDEQFQLIKLVLPHLKTNKCFIDTLKAGNFTQKIDEGVTLRTMILSLLLQLLPLDYSMLGEILPTIAKYSVKDKDPTVRDLSLQLLDQILSTHYNYLIGIDWDWYDNDFYQVLQDTCIKRDVDTELLNRYPPYSHIQNR</sequence>
<name>A0AA35J773_SACUV</name>